<evidence type="ECO:0000313" key="1">
    <source>
        <dbReference type="EMBL" id="PSU31756.1"/>
    </source>
</evidence>
<organism evidence="1 2">
    <name type="scientific">Photobacterium lutimaris</name>
    <dbReference type="NCBI Taxonomy" id="388278"/>
    <lineage>
        <taxon>Bacteria</taxon>
        <taxon>Pseudomonadati</taxon>
        <taxon>Pseudomonadota</taxon>
        <taxon>Gammaproteobacteria</taxon>
        <taxon>Vibrionales</taxon>
        <taxon>Vibrionaceae</taxon>
        <taxon>Photobacterium</taxon>
    </lineage>
</organism>
<evidence type="ECO:0000313" key="2">
    <source>
        <dbReference type="Proteomes" id="UP000241222"/>
    </source>
</evidence>
<sequence>MLLTKFEAEQVLRFSYGNKDLAIEKMLVTFGRNWPHRNELDVCRARAKSAIQVIRELRLSRQTRTSLLIDGYELSGECQNHGDYTFRDVIRYPNGVHGIKGFQIFKEGQLVGQAWDLSGSSSLSLVVLSQQIGRFEDSQQAIDNALEALFRNEFLNRGNYA</sequence>
<dbReference type="Proteomes" id="UP000241222">
    <property type="component" value="Unassembled WGS sequence"/>
</dbReference>
<accession>A0A2T3ITR4</accession>
<proteinExistence type="predicted"/>
<gene>
    <name evidence="1" type="ORF">C9I99_21470</name>
</gene>
<protein>
    <submittedName>
        <fullName evidence="1">Uncharacterized protein</fullName>
    </submittedName>
</protein>
<keyword evidence="2" id="KW-1185">Reference proteome</keyword>
<dbReference type="RefSeq" id="WP_107350887.1">
    <property type="nucleotide sequence ID" value="NZ_PYMH01000013.1"/>
</dbReference>
<dbReference type="EMBL" id="PYMH01000013">
    <property type="protein sequence ID" value="PSU31756.1"/>
    <property type="molecule type" value="Genomic_DNA"/>
</dbReference>
<comment type="caution">
    <text evidence="1">The sequence shown here is derived from an EMBL/GenBank/DDBJ whole genome shotgun (WGS) entry which is preliminary data.</text>
</comment>
<reference evidence="1 2" key="1">
    <citation type="submission" date="2018-03" db="EMBL/GenBank/DDBJ databases">
        <title>Whole genome sequencing of Histamine producing bacteria.</title>
        <authorList>
            <person name="Butler K."/>
        </authorList>
    </citation>
    <scope>NUCLEOTIDE SEQUENCE [LARGE SCALE GENOMIC DNA]</scope>
    <source>
        <strain evidence="1 2">JCM 13586</strain>
    </source>
</reference>
<name>A0A2T3ITR4_9GAMM</name>
<dbReference type="AlphaFoldDB" id="A0A2T3ITR4"/>